<dbReference type="InterPro" id="IPR017850">
    <property type="entry name" value="Alkaline_phosphatase_core_sf"/>
</dbReference>
<feature type="domain" description="Sulfatase N-terminal" evidence="7">
    <location>
        <begin position="166"/>
        <end position="448"/>
    </location>
</feature>
<comment type="subcellular location">
    <subcellularLocation>
        <location evidence="1">Cell membrane</location>
        <topology evidence="1">Multi-pass membrane protein</topology>
    </subcellularLocation>
</comment>
<evidence type="ECO:0000313" key="8">
    <source>
        <dbReference type="EMBL" id="VAW49900.1"/>
    </source>
</evidence>
<dbReference type="SUPFAM" id="SSF53649">
    <property type="entry name" value="Alkaline phosphatase-like"/>
    <property type="match status" value="1"/>
</dbReference>
<dbReference type="AlphaFoldDB" id="A0A3B0WBW1"/>
<dbReference type="GO" id="GO:0008960">
    <property type="term" value="F:phosphatidylglycerol-membrane-oligosaccharide glycerophosphotransferase activity"/>
    <property type="evidence" value="ECO:0007669"/>
    <property type="project" value="UniProtKB-EC"/>
</dbReference>
<feature type="transmembrane region" description="Helical" evidence="6">
    <location>
        <begin position="25"/>
        <end position="44"/>
    </location>
</feature>
<dbReference type="CDD" id="cd16015">
    <property type="entry name" value="LTA_synthase"/>
    <property type="match status" value="1"/>
</dbReference>
<evidence type="ECO:0000256" key="6">
    <source>
        <dbReference type="SAM" id="Phobius"/>
    </source>
</evidence>
<feature type="transmembrane region" description="Helical" evidence="6">
    <location>
        <begin position="78"/>
        <end position="98"/>
    </location>
</feature>
<dbReference type="EMBL" id="UOFB01000409">
    <property type="protein sequence ID" value="VAW49900.1"/>
    <property type="molecule type" value="Genomic_DNA"/>
</dbReference>
<evidence type="ECO:0000256" key="3">
    <source>
        <dbReference type="ARBA" id="ARBA00022692"/>
    </source>
</evidence>
<dbReference type="Pfam" id="PF00884">
    <property type="entry name" value="Sulfatase"/>
    <property type="match status" value="1"/>
</dbReference>
<gene>
    <name evidence="8" type="ORF">MNBD_GAMMA04-1396</name>
</gene>
<feature type="transmembrane region" description="Helical" evidence="6">
    <location>
        <begin position="113"/>
        <end position="132"/>
    </location>
</feature>
<keyword evidence="5 6" id="KW-0472">Membrane</keyword>
<keyword evidence="4 6" id="KW-1133">Transmembrane helix</keyword>
<organism evidence="8">
    <name type="scientific">hydrothermal vent metagenome</name>
    <dbReference type="NCBI Taxonomy" id="652676"/>
    <lineage>
        <taxon>unclassified sequences</taxon>
        <taxon>metagenomes</taxon>
        <taxon>ecological metagenomes</taxon>
    </lineage>
</organism>
<keyword evidence="3 6" id="KW-0812">Transmembrane</keyword>
<keyword evidence="2" id="KW-1003">Cell membrane</keyword>
<dbReference type="InterPro" id="IPR000917">
    <property type="entry name" value="Sulfatase_N"/>
</dbReference>
<protein>
    <submittedName>
        <fullName evidence="8">Phosphoglycerol transferase I</fullName>
        <ecNumber evidence="8">2.7.8.20</ecNumber>
    </submittedName>
</protein>
<dbReference type="InterPro" id="IPR050448">
    <property type="entry name" value="OpgB/LTA_synthase_biosynth"/>
</dbReference>
<evidence type="ECO:0000259" key="7">
    <source>
        <dbReference type="Pfam" id="PF00884"/>
    </source>
</evidence>
<reference evidence="8" key="1">
    <citation type="submission" date="2018-06" db="EMBL/GenBank/DDBJ databases">
        <authorList>
            <person name="Zhirakovskaya E."/>
        </authorList>
    </citation>
    <scope>NUCLEOTIDE SEQUENCE</scope>
</reference>
<sequence>MLTVLSAMQLIISFYLYREIKPTKIMMGTFFIMAFSAIILFIAYGTADYFSGDGIDEATIYHLKYGLKGAGFAEYSDLILASLAAFLLSATFLFWLTLKLKKENPFSRKNNRLLLYFLLTSLWLNPATIDLYKLQKSNVQKTTVDLKPFAEHYKKPYIKAIGNQQKNIVFIYAESLEQNYFDESLFPGLMKGLQALKPKSTYFTNIKQVAGTGWTVAGMTASQCGIPLFTPSHGNSMSGMDQFLSSATCLGDLLKEKEYQLNYIGGAKVNFAGKGKFYKTHGFNDVLGLKELLPKLEDPSYKHAWGLYDDSLLDIVYQRFIKLSKADAKFGLFTLTSGTHHPKGHIAKSCKGTQYQDGANPMLNAVSCSDHLLSRFINKIIQSPYADKTIIVLMSDHLSMRNTATPFLTKKPRNNLFAIIDPSKNTSTNITTAGSTLDIAPTLLPIIGYEGNIGLGRNLLDNQNPEKDRLFIHSHLRKWKQPISAFWNFPKIQYGLTININKRAINIDQRQFKIPILIELNKALETTLKFQFDTHSNSKQKLTIHRDNLDKNNFFLYIEKCQNVKNLNNKSFDHLGENGFCFFAGQGNKYTKATRLDKSVTYTADDILKLLKII</sequence>
<name>A0A3B0WBW1_9ZZZZ</name>
<dbReference type="EC" id="2.7.8.20" evidence="8"/>
<dbReference type="GO" id="GO:0005886">
    <property type="term" value="C:plasma membrane"/>
    <property type="evidence" value="ECO:0007669"/>
    <property type="project" value="UniProtKB-SubCell"/>
</dbReference>
<evidence type="ECO:0000256" key="1">
    <source>
        <dbReference type="ARBA" id="ARBA00004651"/>
    </source>
</evidence>
<dbReference type="Gene3D" id="3.40.720.10">
    <property type="entry name" value="Alkaline Phosphatase, subunit A"/>
    <property type="match status" value="1"/>
</dbReference>
<evidence type="ECO:0000256" key="5">
    <source>
        <dbReference type="ARBA" id="ARBA00023136"/>
    </source>
</evidence>
<dbReference type="PANTHER" id="PTHR47371:SF3">
    <property type="entry name" value="PHOSPHOGLYCEROL TRANSFERASE I"/>
    <property type="match status" value="1"/>
</dbReference>
<proteinExistence type="predicted"/>
<evidence type="ECO:0000256" key="2">
    <source>
        <dbReference type="ARBA" id="ARBA00022475"/>
    </source>
</evidence>
<keyword evidence="8" id="KW-0808">Transferase</keyword>
<evidence type="ECO:0000256" key="4">
    <source>
        <dbReference type="ARBA" id="ARBA00022989"/>
    </source>
</evidence>
<dbReference type="PANTHER" id="PTHR47371">
    <property type="entry name" value="LIPOTEICHOIC ACID SYNTHASE"/>
    <property type="match status" value="1"/>
</dbReference>
<accession>A0A3B0WBW1</accession>